<evidence type="ECO:0000256" key="5">
    <source>
        <dbReference type="ARBA" id="ARBA00023242"/>
    </source>
</evidence>
<keyword evidence="9" id="KW-1185">Reference proteome</keyword>
<dbReference type="EMBL" id="JAFNEN010000169">
    <property type="protein sequence ID" value="KAG8190959.1"/>
    <property type="molecule type" value="Genomic_DNA"/>
</dbReference>
<reference evidence="8 9" key="1">
    <citation type="journal article" date="2022" name="Nat. Ecol. Evol.">
        <title>A masculinizing supergene underlies an exaggerated male reproductive morph in a spider.</title>
        <authorList>
            <person name="Hendrickx F."/>
            <person name="De Corte Z."/>
            <person name="Sonet G."/>
            <person name="Van Belleghem S.M."/>
            <person name="Kostlbacher S."/>
            <person name="Vangestel C."/>
        </authorList>
    </citation>
    <scope>NUCLEOTIDE SEQUENCE [LARGE SCALE GENOMIC DNA]</scope>
    <source>
        <strain evidence="8">W744_W776</strain>
    </source>
</reference>
<evidence type="ECO:0000259" key="7">
    <source>
        <dbReference type="Pfam" id="PF02845"/>
    </source>
</evidence>
<evidence type="ECO:0000313" key="8">
    <source>
        <dbReference type="EMBL" id="KAG8190959.1"/>
    </source>
</evidence>
<gene>
    <name evidence="8" type="ORF">JTE90_010822</name>
</gene>
<evidence type="ECO:0000313" key="9">
    <source>
        <dbReference type="Proteomes" id="UP000827092"/>
    </source>
</evidence>
<keyword evidence="5" id="KW-0539">Nucleus</keyword>
<dbReference type="PANTHER" id="PTHR12493:SF0">
    <property type="entry name" value="CUE DOMAIN-CONTAINING PROTEIN 2"/>
    <property type="match status" value="1"/>
</dbReference>
<organism evidence="8 9">
    <name type="scientific">Oedothorax gibbosus</name>
    <dbReference type="NCBI Taxonomy" id="931172"/>
    <lineage>
        <taxon>Eukaryota</taxon>
        <taxon>Metazoa</taxon>
        <taxon>Ecdysozoa</taxon>
        <taxon>Arthropoda</taxon>
        <taxon>Chelicerata</taxon>
        <taxon>Arachnida</taxon>
        <taxon>Araneae</taxon>
        <taxon>Araneomorphae</taxon>
        <taxon>Entelegynae</taxon>
        <taxon>Araneoidea</taxon>
        <taxon>Linyphiidae</taxon>
        <taxon>Erigoninae</taxon>
        <taxon>Oedothorax</taxon>
    </lineage>
</organism>
<feature type="compositionally biased region" description="Low complexity" evidence="6">
    <location>
        <begin position="126"/>
        <end position="139"/>
    </location>
</feature>
<evidence type="ECO:0000256" key="6">
    <source>
        <dbReference type="SAM" id="MobiDB-lite"/>
    </source>
</evidence>
<dbReference type="InterPro" id="IPR003892">
    <property type="entry name" value="CUE"/>
</dbReference>
<dbReference type="Pfam" id="PF02845">
    <property type="entry name" value="CUE"/>
    <property type="match status" value="1"/>
</dbReference>
<proteinExistence type="predicted"/>
<sequence>MSEHDSPEKNQDAFVKSELSRFIMEHTGSDTLSSIDEIVLSYIIGVLESLGSADVPEDVFDVDEFAEMMTAYIPAFSNIHSYHTYAWMLNLAGCLKEISRKNEKNKNCFSESFLFKVHERQRCVSESSTQSIDSESQTHSRTRRKSYHSSTSYSSSQSEDDEKCITVDNFGHDEIETLTEMFPHLHIVEVKQFLSMSDGDCEKAVQFILQRQESNLDLNEPVNLKGAVPTLLTASKEKVVEDKELRKQILKRYAYIDQDEDEREHKPVAPKTEPKKLIRYRDNKIVSIKGERYVEMKKLEDSDISK</sequence>
<keyword evidence="4" id="KW-0833">Ubl conjugation pathway</keyword>
<feature type="compositionally biased region" description="Low complexity" evidence="6">
    <location>
        <begin position="148"/>
        <end position="157"/>
    </location>
</feature>
<comment type="caution">
    <text evidence="8">The sequence shown here is derived from an EMBL/GenBank/DDBJ whole genome shotgun (WGS) entry which is preliminary data.</text>
</comment>
<dbReference type="GO" id="GO:0005634">
    <property type="term" value="C:nucleus"/>
    <property type="evidence" value="ECO:0007669"/>
    <property type="project" value="UniProtKB-SubCell"/>
</dbReference>
<feature type="domain" description="CUE" evidence="7">
    <location>
        <begin position="173"/>
        <end position="209"/>
    </location>
</feature>
<evidence type="ECO:0000256" key="1">
    <source>
        <dbReference type="ARBA" id="ARBA00004123"/>
    </source>
</evidence>
<protein>
    <recommendedName>
        <fullName evidence="7">CUE domain-containing protein</fullName>
    </recommendedName>
</protein>
<feature type="region of interest" description="Disordered" evidence="6">
    <location>
        <begin position="126"/>
        <end position="160"/>
    </location>
</feature>
<dbReference type="SUPFAM" id="SSF46934">
    <property type="entry name" value="UBA-like"/>
    <property type="match status" value="1"/>
</dbReference>
<comment type="subcellular location">
    <subcellularLocation>
        <location evidence="2">Cytoplasm</location>
    </subcellularLocation>
    <subcellularLocation>
        <location evidence="1">Nucleus</location>
    </subcellularLocation>
</comment>
<dbReference type="AlphaFoldDB" id="A0AAV6V4V0"/>
<evidence type="ECO:0000256" key="4">
    <source>
        <dbReference type="ARBA" id="ARBA00022786"/>
    </source>
</evidence>
<dbReference type="PANTHER" id="PTHR12493">
    <property type="entry name" value="CUE DOMAIN CONTAINING 2"/>
    <property type="match status" value="1"/>
</dbReference>
<evidence type="ECO:0000256" key="3">
    <source>
        <dbReference type="ARBA" id="ARBA00022490"/>
    </source>
</evidence>
<evidence type="ECO:0000256" key="2">
    <source>
        <dbReference type="ARBA" id="ARBA00004496"/>
    </source>
</evidence>
<name>A0AAV6V4V0_9ARAC</name>
<dbReference type="Proteomes" id="UP000827092">
    <property type="component" value="Unassembled WGS sequence"/>
</dbReference>
<accession>A0AAV6V4V0</accession>
<dbReference type="InterPro" id="IPR009060">
    <property type="entry name" value="UBA-like_sf"/>
</dbReference>
<dbReference type="GO" id="GO:0005737">
    <property type="term" value="C:cytoplasm"/>
    <property type="evidence" value="ECO:0007669"/>
    <property type="project" value="UniProtKB-SubCell"/>
</dbReference>
<keyword evidence="3" id="KW-0963">Cytoplasm</keyword>
<dbReference type="GO" id="GO:0043130">
    <property type="term" value="F:ubiquitin binding"/>
    <property type="evidence" value="ECO:0007669"/>
    <property type="project" value="InterPro"/>
</dbReference>